<gene>
    <name evidence="1" type="ORF">SNEC2469_LOCUS30785</name>
</gene>
<evidence type="ECO:0000313" key="2">
    <source>
        <dbReference type="Proteomes" id="UP000601435"/>
    </source>
</evidence>
<dbReference type="EMBL" id="CAJNJA010072644">
    <property type="protein sequence ID" value="CAE7907484.1"/>
    <property type="molecule type" value="Genomic_DNA"/>
</dbReference>
<name>A0A813BM73_9DINO</name>
<dbReference type="OrthoDB" id="416506at2759"/>
<protein>
    <submittedName>
        <fullName evidence="1">Uncharacterized protein</fullName>
    </submittedName>
</protein>
<reference evidence="1" key="1">
    <citation type="submission" date="2021-02" db="EMBL/GenBank/DDBJ databases">
        <authorList>
            <person name="Dougan E. K."/>
            <person name="Rhodes N."/>
            <person name="Thang M."/>
            <person name="Chan C."/>
        </authorList>
    </citation>
    <scope>NUCLEOTIDE SEQUENCE</scope>
</reference>
<comment type="caution">
    <text evidence="1">The sequence shown here is derived from an EMBL/GenBank/DDBJ whole genome shotgun (WGS) entry which is preliminary data.</text>
</comment>
<dbReference type="InterPro" id="IPR027417">
    <property type="entry name" value="P-loop_NTPase"/>
</dbReference>
<dbReference type="SUPFAM" id="SSF52540">
    <property type="entry name" value="P-loop containing nucleoside triphosphate hydrolases"/>
    <property type="match status" value="1"/>
</dbReference>
<proteinExistence type="predicted"/>
<accession>A0A813BM73</accession>
<dbReference type="AlphaFoldDB" id="A0A813BM73"/>
<sequence>TLRERDRLAAHFVCSHTQFWSAVRYGFIPTASKPVVDDAPLSWCETGGWGALDLFAESQRPWTADLWKKRREKMVSAGLAKKQRRFSKLDLTAIILDKGLTSKAALLAYVQDHGTEEMQAFVHANQKKLKEFLDEAAEWDRARSDARMEAETDWELVCRIAEGSCCHGEVCSYMEAVTAFFAANAASISQNNLAAALRAIICSGPSKTTRVPLVTGPTNSGKTTLFLPFDEVFGFHRVFHKPALGSKFALRNILRDKRFLFFDDFRPVEYAQEMLPVSTFLSLFQGQPLEVQVSQAFRDGNVDFEWHRGCIMTAKADGLWTPSGSVSPEDIRHMQSRVTVFAATSTISRLRDTLPCRRCLCYWVCESAKQHDAESALAAPLLQDPTRSAGDTSNIIGLESLAQQEDWRGLTCWPSLLPFEQRRLLAAQAGSA</sequence>
<organism evidence="1 2">
    <name type="scientific">Symbiodinium necroappetens</name>
    <dbReference type="NCBI Taxonomy" id="1628268"/>
    <lineage>
        <taxon>Eukaryota</taxon>
        <taxon>Sar</taxon>
        <taxon>Alveolata</taxon>
        <taxon>Dinophyceae</taxon>
        <taxon>Suessiales</taxon>
        <taxon>Symbiodiniaceae</taxon>
        <taxon>Symbiodinium</taxon>
    </lineage>
</organism>
<dbReference type="Proteomes" id="UP000601435">
    <property type="component" value="Unassembled WGS sequence"/>
</dbReference>
<evidence type="ECO:0000313" key="1">
    <source>
        <dbReference type="EMBL" id="CAE7907484.1"/>
    </source>
</evidence>
<dbReference type="Gene3D" id="3.40.50.300">
    <property type="entry name" value="P-loop containing nucleotide triphosphate hydrolases"/>
    <property type="match status" value="1"/>
</dbReference>
<keyword evidence="2" id="KW-1185">Reference proteome</keyword>
<feature type="non-terminal residue" evidence="1">
    <location>
        <position position="1"/>
    </location>
</feature>